<gene>
    <name evidence="1" type="ORF">GCM10023340_02700</name>
</gene>
<dbReference type="Gene3D" id="3.30.530.20">
    <property type="match status" value="1"/>
</dbReference>
<dbReference type="InterPro" id="IPR023393">
    <property type="entry name" value="START-like_dom_sf"/>
</dbReference>
<dbReference type="Pfam" id="PF10604">
    <property type="entry name" value="Polyketide_cyc2"/>
    <property type="match status" value="1"/>
</dbReference>
<proteinExistence type="predicted"/>
<sequence>MTSRRTPLTVASSVVVDRPASDVAAVVLDWGNDPRWRAGVTALDVEPAGRAVEGQRQVERLRFAGLRFTTPTRVTAAAPLTASFEGGNAHVAVSGLREVRAVGDDRCEVRTVVRLTGRRAMRLLLPVLAPAYRRRDAADLRRLATLLRSLS</sequence>
<name>A0ABP9PC71_9ACTN</name>
<organism evidence="1 2">
    <name type="scientific">Nocardioides marinquilinus</name>
    <dbReference type="NCBI Taxonomy" id="1210400"/>
    <lineage>
        <taxon>Bacteria</taxon>
        <taxon>Bacillati</taxon>
        <taxon>Actinomycetota</taxon>
        <taxon>Actinomycetes</taxon>
        <taxon>Propionibacteriales</taxon>
        <taxon>Nocardioidaceae</taxon>
        <taxon>Nocardioides</taxon>
    </lineage>
</organism>
<accession>A0ABP9PC71</accession>
<dbReference type="RefSeq" id="WP_345453661.1">
    <property type="nucleotide sequence ID" value="NZ_BAABKG010000001.1"/>
</dbReference>
<keyword evidence="2" id="KW-1185">Reference proteome</keyword>
<dbReference type="EMBL" id="BAABKG010000001">
    <property type="protein sequence ID" value="GAA5141271.1"/>
    <property type="molecule type" value="Genomic_DNA"/>
</dbReference>
<evidence type="ECO:0000313" key="1">
    <source>
        <dbReference type="EMBL" id="GAA5141271.1"/>
    </source>
</evidence>
<dbReference type="SUPFAM" id="SSF55961">
    <property type="entry name" value="Bet v1-like"/>
    <property type="match status" value="1"/>
</dbReference>
<dbReference type="Proteomes" id="UP001500221">
    <property type="component" value="Unassembled WGS sequence"/>
</dbReference>
<dbReference type="InterPro" id="IPR019587">
    <property type="entry name" value="Polyketide_cyclase/dehydratase"/>
</dbReference>
<comment type="caution">
    <text evidence="1">The sequence shown here is derived from an EMBL/GenBank/DDBJ whole genome shotgun (WGS) entry which is preliminary data.</text>
</comment>
<evidence type="ECO:0000313" key="2">
    <source>
        <dbReference type="Proteomes" id="UP001500221"/>
    </source>
</evidence>
<evidence type="ECO:0008006" key="3">
    <source>
        <dbReference type="Google" id="ProtNLM"/>
    </source>
</evidence>
<protein>
    <recommendedName>
        <fullName evidence="3">SRPBCC family protein</fullName>
    </recommendedName>
</protein>
<reference evidence="2" key="1">
    <citation type="journal article" date="2019" name="Int. J. Syst. Evol. Microbiol.">
        <title>The Global Catalogue of Microorganisms (GCM) 10K type strain sequencing project: providing services to taxonomists for standard genome sequencing and annotation.</title>
        <authorList>
            <consortium name="The Broad Institute Genomics Platform"/>
            <consortium name="The Broad Institute Genome Sequencing Center for Infectious Disease"/>
            <person name="Wu L."/>
            <person name="Ma J."/>
        </authorList>
    </citation>
    <scope>NUCLEOTIDE SEQUENCE [LARGE SCALE GENOMIC DNA]</scope>
    <source>
        <strain evidence="2">JCM 18459</strain>
    </source>
</reference>